<evidence type="ECO:0000256" key="2">
    <source>
        <dbReference type="ARBA" id="ARBA00009765"/>
    </source>
</evidence>
<feature type="transmembrane region" description="Helical" evidence="9">
    <location>
        <begin position="303"/>
        <end position="323"/>
    </location>
</feature>
<dbReference type="GO" id="GO:0015095">
    <property type="term" value="F:magnesium ion transmembrane transporter activity"/>
    <property type="evidence" value="ECO:0007669"/>
    <property type="project" value="TreeGrafter"/>
</dbReference>
<comment type="caution">
    <text evidence="10">The sequence shown here is derived from an EMBL/GenBank/DDBJ whole genome shotgun (WGS) entry which is preliminary data.</text>
</comment>
<keyword evidence="3" id="KW-0813">Transport</keyword>
<keyword evidence="4" id="KW-1003">Cell membrane</keyword>
<reference evidence="10" key="1">
    <citation type="submission" date="2019-08" db="EMBL/GenBank/DDBJ databases">
        <authorList>
            <person name="Kucharzyk K."/>
            <person name="Murdoch R.W."/>
            <person name="Higgins S."/>
            <person name="Loffler F."/>
        </authorList>
    </citation>
    <scope>NUCLEOTIDE SEQUENCE</scope>
</reference>
<evidence type="ECO:0000256" key="9">
    <source>
        <dbReference type="SAM" id="Phobius"/>
    </source>
</evidence>
<dbReference type="CDD" id="cd12822">
    <property type="entry name" value="TmCorA-like"/>
    <property type="match status" value="1"/>
</dbReference>
<dbReference type="SUPFAM" id="SSF143865">
    <property type="entry name" value="CorA soluble domain-like"/>
    <property type="match status" value="1"/>
</dbReference>
<name>A0A644X3P5_9ZZZZ</name>
<evidence type="ECO:0000256" key="4">
    <source>
        <dbReference type="ARBA" id="ARBA00022475"/>
    </source>
</evidence>
<dbReference type="EMBL" id="VSSQ01001508">
    <property type="protein sequence ID" value="MPM08923.1"/>
    <property type="molecule type" value="Genomic_DNA"/>
</dbReference>
<dbReference type="GO" id="GO:0050897">
    <property type="term" value="F:cobalt ion binding"/>
    <property type="evidence" value="ECO:0007669"/>
    <property type="project" value="TreeGrafter"/>
</dbReference>
<organism evidence="10">
    <name type="scientific">bioreactor metagenome</name>
    <dbReference type="NCBI Taxonomy" id="1076179"/>
    <lineage>
        <taxon>unclassified sequences</taxon>
        <taxon>metagenomes</taxon>
        <taxon>ecological metagenomes</taxon>
    </lineage>
</organism>
<evidence type="ECO:0000256" key="3">
    <source>
        <dbReference type="ARBA" id="ARBA00022448"/>
    </source>
</evidence>
<evidence type="ECO:0000313" key="10">
    <source>
        <dbReference type="EMBL" id="MPM08923.1"/>
    </source>
</evidence>
<feature type="transmembrane region" description="Helical" evidence="9">
    <location>
        <begin position="270"/>
        <end position="288"/>
    </location>
</feature>
<accession>A0A644X3P5</accession>
<feature type="coiled-coil region" evidence="8">
    <location>
        <begin position="147"/>
        <end position="174"/>
    </location>
</feature>
<dbReference type="GO" id="GO:0015087">
    <property type="term" value="F:cobalt ion transmembrane transporter activity"/>
    <property type="evidence" value="ECO:0007669"/>
    <property type="project" value="TreeGrafter"/>
</dbReference>
<evidence type="ECO:0000256" key="5">
    <source>
        <dbReference type="ARBA" id="ARBA00022692"/>
    </source>
</evidence>
<dbReference type="SUPFAM" id="SSF144083">
    <property type="entry name" value="Magnesium transport protein CorA, transmembrane region"/>
    <property type="match status" value="1"/>
</dbReference>
<keyword evidence="6 9" id="KW-1133">Transmembrane helix</keyword>
<evidence type="ECO:0000256" key="6">
    <source>
        <dbReference type="ARBA" id="ARBA00022989"/>
    </source>
</evidence>
<dbReference type="PANTHER" id="PTHR46494">
    <property type="entry name" value="CORA FAMILY METAL ION TRANSPORTER (EUROFUNG)"/>
    <property type="match status" value="1"/>
</dbReference>
<comment type="subcellular location">
    <subcellularLocation>
        <location evidence="1">Cell membrane</location>
        <topology evidence="1">Multi-pass membrane protein</topology>
    </subcellularLocation>
</comment>
<dbReference type="InterPro" id="IPR002523">
    <property type="entry name" value="MgTranspt_CorA/ZnTranspt_ZntB"/>
</dbReference>
<dbReference type="Gene3D" id="3.30.460.20">
    <property type="entry name" value="CorA soluble domain-like"/>
    <property type="match status" value="1"/>
</dbReference>
<dbReference type="InterPro" id="IPR045861">
    <property type="entry name" value="CorA_cytoplasmic_dom"/>
</dbReference>
<protein>
    <submittedName>
        <fullName evidence="10">Cobalt/magnesium transport protein CorA</fullName>
    </submittedName>
</protein>
<keyword evidence="5 9" id="KW-0812">Transmembrane</keyword>
<dbReference type="Gene3D" id="1.20.58.340">
    <property type="entry name" value="Magnesium transport protein CorA, transmembrane region"/>
    <property type="match status" value="2"/>
</dbReference>
<dbReference type="GO" id="GO:0005886">
    <property type="term" value="C:plasma membrane"/>
    <property type="evidence" value="ECO:0007669"/>
    <property type="project" value="UniProtKB-SubCell"/>
</dbReference>
<keyword evidence="8" id="KW-0175">Coiled coil</keyword>
<evidence type="ECO:0000256" key="1">
    <source>
        <dbReference type="ARBA" id="ARBA00004651"/>
    </source>
</evidence>
<proteinExistence type="inferred from homology"/>
<gene>
    <name evidence="10" type="primary">corA_19</name>
    <name evidence="10" type="ORF">SDC9_55239</name>
</gene>
<evidence type="ECO:0000256" key="7">
    <source>
        <dbReference type="ARBA" id="ARBA00023136"/>
    </source>
</evidence>
<dbReference type="Pfam" id="PF01544">
    <property type="entry name" value="CorA"/>
    <property type="match status" value="1"/>
</dbReference>
<dbReference type="PANTHER" id="PTHR46494:SF1">
    <property type="entry name" value="CORA FAMILY METAL ION TRANSPORTER (EUROFUNG)"/>
    <property type="match status" value="1"/>
</dbReference>
<dbReference type="GO" id="GO:0000287">
    <property type="term" value="F:magnesium ion binding"/>
    <property type="evidence" value="ECO:0007669"/>
    <property type="project" value="TreeGrafter"/>
</dbReference>
<keyword evidence="7 9" id="KW-0472">Membrane</keyword>
<evidence type="ECO:0000256" key="8">
    <source>
        <dbReference type="SAM" id="Coils"/>
    </source>
</evidence>
<comment type="similarity">
    <text evidence="2">Belongs to the CorA metal ion transporter (MIT) (TC 1.A.35) family.</text>
</comment>
<sequence length="330" mass="38021">MADSFALKIFTDGKAGKVPVNTAPDEETNYIWHHIFSPAEDDLKKLPESYGLHPLAIEDCLDDDQIPKMESFQNNTHLIFNTFSYQNDDVKAEEVNIFIGEKFLITVSRSQKMNNAAQSLAEKILSSAGTLSNGPSWLLHLITDKIIDEKMNILDVLEDETESIEDELLENNSDIDFVQIQRLRHTFQQLRKSLFHEREILYRIIREEHDFISHKSSYLFRDVYDHVVRLYEMTESCRENVKNLVELHLAIANNQMALAADNTNKTIRRLTFITTVFMPMTLIAGIGGMSEYTSVTGTENWEIAYGLLMLFFLILGVLSYRWLQGIDRKS</sequence>
<dbReference type="AlphaFoldDB" id="A0A644X3P5"/>
<dbReference type="InterPro" id="IPR045863">
    <property type="entry name" value="CorA_TM1_TM2"/>
</dbReference>